<accession>A0ABQ0YJC5</accession>
<reference evidence="2 3" key="1">
    <citation type="journal article" date="2018" name="Biodegradation">
        <title>1,4-Dioxane degradation characteristics of Rhodococcus aetherivorans JCM 14343.</title>
        <authorList>
            <person name="Inoue D."/>
            <person name="Tsunoda T."/>
            <person name="Yamamoto N."/>
            <person name="Ike M."/>
            <person name="Sei K."/>
        </authorList>
    </citation>
    <scope>NUCLEOTIDE SEQUENCE [LARGE SCALE GENOMIC DNA]</scope>
    <source>
        <strain evidence="2 3">JCM 14343</strain>
    </source>
</reference>
<keyword evidence="1" id="KW-1133">Transmembrane helix</keyword>
<keyword evidence="1" id="KW-0472">Membrane</keyword>
<proteinExistence type="predicted"/>
<gene>
    <name evidence="2" type="ORF">RAJCM14343_1861</name>
</gene>
<keyword evidence="1" id="KW-0812">Transmembrane</keyword>
<feature type="transmembrane region" description="Helical" evidence="1">
    <location>
        <begin position="216"/>
        <end position="240"/>
    </location>
</feature>
<feature type="transmembrane region" description="Helical" evidence="1">
    <location>
        <begin position="48"/>
        <end position="69"/>
    </location>
</feature>
<evidence type="ECO:0000313" key="3">
    <source>
        <dbReference type="Proteomes" id="UP000325466"/>
    </source>
</evidence>
<evidence type="ECO:0000313" key="2">
    <source>
        <dbReference type="EMBL" id="GES36609.1"/>
    </source>
</evidence>
<feature type="transmembrane region" description="Helical" evidence="1">
    <location>
        <begin position="134"/>
        <end position="162"/>
    </location>
</feature>
<comment type="caution">
    <text evidence="2">The sequence shown here is derived from an EMBL/GenBank/DDBJ whole genome shotgun (WGS) entry which is preliminary data.</text>
</comment>
<feature type="transmembrane region" description="Helical" evidence="1">
    <location>
        <begin position="174"/>
        <end position="195"/>
    </location>
</feature>
<keyword evidence="3" id="KW-1185">Reference proteome</keyword>
<dbReference type="Pfam" id="PF11139">
    <property type="entry name" value="SfLAP"/>
    <property type="match status" value="1"/>
</dbReference>
<sequence>MTAEHRAMDLALLGTLAVLALVDSTSLGTLVVPLWLLTVPGRPPVRRLLVYLLSIAAFYFVVGLVLMSAGRSGAAALARWSDTTAWHWAQLSVGAALFAVSWRFDSGKARVAGRGSRLRHWRCRALERQRTASGVAVLALGAGTVEVATMLPYLAAIGTIVATGLPAATGAGLLAGYCAVMVLPALLLVVGRLVVHRRIEPLLRRLDEFTARHADSALGWVLGIAGFLIARDAAAALFFAD</sequence>
<protein>
    <submittedName>
        <fullName evidence="2">Membrane protein</fullName>
    </submittedName>
</protein>
<dbReference type="Proteomes" id="UP000325466">
    <property type="component" value="Unassembled WGS sequence"/>
</dbReference>
<organism evidence="2 3">
    <name type="scientific">Rhodococcus aetherivorans</name>
    <dbReference type="NCBI Taxonomy" id="191292"/>
    <lineage>
        <taxon>Bacteria</taxon>
        <taxon>Bacillati</taxon>
        <taxon>Actinomycetota</taxon>
        <taxon>Actinomycetes</taxon>
        <taxon>Mycobacteriales</taxon>
        <taxon>Nocardiaceae</taxon>
        <taxon>Rhodococcus</taxon>
    </lineage>
</organism>
<dbReference type="InterPro" id="IPR021315">
    <property type="entry name" value="Gap/Sap"/>
</dbReference>
<evidence type="ECO:0000256" key="1">
    <source>
        <dbReference type="SAM" id="Phobius"/>
    </source>
</evidence>
<dbReference type="EMBL" id="BLAH01000072">
    <property type="protein sequence ID" value="GES36609.1"/>
    <property type="molecule type" value="Genomic_DNA"/>
</dbReference>
<name>A0ABQ0YJC5_9NOCA</name>